<keyword evidence="2" id="KW-1185">Reference proteome</keyword>
<comment type="caution">
    <text evidence="1">The sequence shown here is derived from an EMBL/GenBank/DDBJ whole genome shotgun (WGS) entry which is preliminary data.</text>
</comment>
<proteinExistence type="predicted"/>
<accession>A0A4Y2C9U8</accession>
<dbReference type="Proteomes" id="UP000499080">
    <property type="component" value="Unassembled WGS sequence"/>
</dbReference>
<reference evidence="1 2" key="1">
    <citation type="journal article" date="2019" name="Sci. Rep.">
        <title>Orb-weaving spider Araneus ventricosus genome elucidates the spidroin gene catalogue.</title>
        <authorList>
            <person name="Kono N."/>
            <person name="Nakamura H."/>
            <person name="Ohtoshi R."/>
            <person name="Moran D.A.P."/>
            <person name="Shinohara A."/>
            <person name="Yoshida Y."/>
            <person name="Fujiwara M."/>
            <person name="Mori M."/>
            <person name="Tomita M."/>
            <person name="Arakawa K."/>
        </authorList>
    </citation>
    <scope>NUCLEOTIDE SEQUENCE [LARGE SCALE GENOMIC DNA]</scope>
</reference>
<protein>
    <submittedName>
        <fullName evidence="1">Uncharacterized protein</fullName>
    </submittedName>
</protein>
<dbReference type="AlphaFoldDB" id="A0A4Y2C9U8"/>
<name>A0A4Y2C9U8_ARAVE</name>
<evidence type="ECO:0000313" key="2">
    <source>
        <dbReference type="Proteomes" id="UP000499080"/>
    </source>
</evidence>
<organism evidence="1 2">
    <name type="scientific">Araneus ventricosus</name>
    <name type="common">Orbweaver spider</name>
    <name type="synonym">Epeira ventricosa</name>
    <dbReference type="NCBI Taxonomy" id="182803"/>
    <lineage>
        <taxon>Eukaryota</taxon>
        <taxon>Metazoa</taxon>
        <taxon>Ecdysozoa</taxon>
        <taxon>Arthropoda</taxon>
        <taxon>Chelicerata</taxon>
        <taxon>Arachnida</taxon>
        <taxon>Araneae</taxon>
        <taxon>Araneomorphae</taxon>
        <taxon>Entelegynae</taxon>
        <taxon>Araneoidea</taxon>
        <taxon>Araneidae</taxon>
        <taxon>Araneus</taxon>
    </lineage>
</organism>
<sequence>MAVCWLEGGQVSACNKPVCGLDTWDLHLELWSGEQFSMTAGALSWLSHANDCKFVRQSECRHVALACLITRSFSNRARMGHHWIPTPAASTNSINHPCTYQPSATAMELHLSN</sequence>
<dbReference type="EMBL" id="BGPR01000156">
    <property type="protein sequence ID" value="GBM00437.1"/>
    <property type="molecule type" value="Genomic_DNA"/>
</dbReference>
<gene>
    <name evidence="1" type="ORF">AVEN_179242_1</name>
</gene>
<evidence type="ECO:0000313" key="1">
    <source>
        <dbReference type="EMBL" id="GBM00437.1"/>
    </source>
</evidence>